<dbReference type="InterPro" id="IPR036397">
    <property type="entry name" value="RNaseH_sf"/>
</dbReference>
<protein>
    <recommendedName>
        <fullName evidence="1">Tc1-like transposase DDE domain-containing protein</fullName>
    </recommendedName>
</protein>
<evidence type="ECO:0000313" key="3">
    <source>
        <dbReference type="Proteomes" id="UP001234178"/>
    </source>
</evidence>
<reference evidence="2 3" key="1">
    <citation type="journal article" date="2023" name="Nucleic Acids Res.">
        <title>The hologenome of Daphnia magna reveals possible DNA methylation and microbiome-mediated evolution of the host genome.</title>
        <authorList>
            <person name="Chaturvedi A."/>
            <person name="Li X."/>
            <person name="Dhandapani V."/>
            <person name="Marshall H."/>
            <person name="Kissane S."/>
            <person name="Cuenca-Cambronero M."/>
            <person name="Asole G."/>
            <person name="Calvet F."/>
            <person name="Ruiz-Romero M."/>
            <person name="Marangio P."/>
            <person name="Guigo R."/>
            <person name="Rago D."/>
            <person name="Mirbahai L."/>
            <person name="Eastwood N."/>
            <person name="Colbourne J.K."/>
            <person name="Zhou J."/>
            <person name="Mallon E."/>
            <person name="Orsini L."/>
        </authorList>
    </citation>
    <scope>NUCLEOTIDE SEQUENCE [LARGE SCALE GENOMIC DNA]</scope>
    <source>
        <strain evidence="2">LRV0_1</strain>
    </source>
</reference>
<proteinExistence type="predicted"/>
<gene>
    <name evidence="2" type="ORF">OUZ56_011329</name>
</gene>
<organism evidence="2 3">
    <name type="scientific">Daphnia magna</name>
    <dbReference type="NCBI Taxonomy" id="35525"/>
    <lineage>
        <taxon>Eukaryota</taxon>
        <taxon>Metazoa</taxon>
        <taxon>Ecdysozoa</taxon>
        <taxon>Arthropoda</taxon>
        <taxon>Crustacea</taxon>
        <taxon>Branchiopoda</taxon>
        <taxon>Diplostraca</taxon>
        <taxon>Cladocera</taxon>
        <taxon>Anomopoda</taxon>
        <taxon>Daphniidae</taxon>
        <taxon>Daphnia</taxon>
    </lineage>
</organism>
<sequence>MCLLAHINFNKTRSAISAVLNTAKKFRRGNQFHYNDQGKISLYFGSEREVHNTVLVWGCVSSSHPKALLLRVNEKFNSATYKEILQKHILPLSDKDQSQPIGLVHDWFPGHRSKAVIEFAKGNKEKMTFLDWPKYFGNIMPVEDVWFKMMNNFSRGNVKFQKELISLLPFHLNPAHKVALSFAISGELVKTREAPLFLFLESLGPV</sequence>
<comment type="caution">
    <text evidence="2">The sequence shown here is derived from an EMBL/GenBank/DDBJ whole genome shotgun (WGS) entry which is preliminary data.</text>
</comment>
<dbReference type="Pfam" id="PF13358">
    <property type="entry name" value="DDE_3"/>
    <property type="match status" value="1"/>
</dbReference>
<dbReference type="EMBL" id="JAOYFB010000002">
    <property type="protein sequence ID" value="KAK4006174.1"/>
    <property type="molecule type" value="Genomic_DNA"/>
</dbReference>
<keyword evidence="3" id="KW-1185">Reference proteome</keyword>
<dbReference type="Proteomes" id="UP001234178">
    <property type="component" value="Unassembled WGS sequence"/>
</dbReference>
<dbReference type="InterPro" id="IPR038717">
    <property type="entry name" value="Tc1-like_DDE_dom"/>
</dbReference>
<name>A0ABQ9Z029_9CRUS</name>
<feature type="domain" description="Tc1-like transposase DDE" evidence="1">
    <location>
        <begin position="37"/>
        <end position="164"/>
    </location>
</feature>
<dbReference type="Gene3D" id="3.30.420.10">
    <property type="entry name" value="Ribonuclease H-like superfamily/Ribonuclease H"/>
    <property type="match status" value="1"/>
</dbReference>
<accession>A0ABQ9Z029</accession>
<evidence type="ECO:0000259" key="1">
    <source>
        <dbReference type="Pfam" id="PF13358"/>
    </source>
</evidence>
<evidence type="ECO:0000313" key="2">
    <source>
        <dbReference type="EMBL" id="KAK4006174.1"/>
    </source>
</evidence>